<evidence type="ECO:0000313" key="1">
    <source>
        <dbReference type="EMBL" id="EHH20206.1"/>
    </source>
</evidence>
<sequence length="167" mass="18659">MARPPDEDEEHGQCSMRPFAALPASPSRAARGTAVLTSNLLWAPREPNPARRPCLRLASFPQQRVMIHSCGSEQRLDHFHCCEIHHNGFMHSTVDGHLGCFPFGKTMKKAGMSILSHVFSWAYVLAPVECKPRNESLSHRANVCSSFPDTIRVSKVLAEVYTAIHQR</sequence>
<dbReference type="HOGENOM" id="CLU_1594003_0_0_1"/>
<protein>
    <submittedName>
        <fullName evidence="1">Uncharacterized protein</fullName>
    </submittedName>
</protein>
<dbReference type="AlphaFoldDB" id="F6XRU5"/>
<organism evidence="1">
    <name type="scientific">Macaca mulatta</name>
    <name type="common">Rhesus macaque</name>
    <dbReference type="NCBI Taxonomy" id="9544"/>
    <lineage>
        <taxon>Eukaryota</taxon>
        <taxon>Metazoa</taxon>
        <taxon>Chordata</taxon>
        <taxon>Craniata</taxon>
        <taxon>Vertebrata</taxon>
        <taxon>Euteleostomi</taxon>
        <taxon>Mammalia</taxon>
        <taxon>Eutheria</taxon>
        <taxon>Euarchontoglires</taxon>
        <taxon>Primates</taxon>
        <taxon>Haplorrhini</taxon>
        <taxon>Catarrhini</taxon>
        <taxon>Cercopithecidae</taxon>
        <taxon>Cercopithecinae</taxon>
        <taxon>Macaca</taxon>
    </lineage>
</organism>
<proteinExistence type="predicted"/>
<name>F6XRU5_MACMU</name>
<accession>F6XRU5</accession>
<dbReference type="Proteomes" id="UP000013456">
    <property type="component" value="Chromosome 10"/>
</dbReference>
<dbReference type="EMBL" id="CM001262">
    <property type="protein sequence ID" value="EHH20206.1"/>
    <property type="molecule type" value="Genomic_DNA"/>
</dbReference>
<gene>
    <name evidence="1" type="ORF">EGK_03013</name>
</gene>
<reference evidence="1" key="1">
    <citation type="journal article" date="2011" name="Nat. Biotechnol.">
        <title>Genome sequencing and comparison of two nonhuman primate animal models, the cynomolgus and Chinese rhesus macaques.</title>
        <authorList>
            <person name="Yan G."/>
            <person name="Zhang G."/>
            <person name="Fang X."/>
            <person name="Zhang Y."/>
            <person name="Li C."/>
            <person name="Ling F."/>
            <person name="Cooper D.N."/>
            <person name="Li Q."/>
            <person name="Li Y."/>
            <person name="van Gool A.J."/>
            <person name="Du H."/>
            <person name="Chen J."/>
            <person name="Chen R."/>
            <person name="Zhang P."/>
            <person name="Huang Z."/>
            <person name="Thompson J.R."/>
            <person name="Meng Y."/>
            <person name="Bai Y."/>
            <person name="Wang J."/>
            <person name="Zhuo M."/>
            <person name="Wang T."/>
            <person name="Huang Y."/>
            <person name="Wei L."/>
            <person name="Li J."/>
            <person name="Wang Z."/>
            <person name="Hu H."/>
            <person name="Yang P."/>
            <person name="Le L."/>
            <person name="Stenson P.D."/>
            <person name="Li B."/>
            <person name="Liu X."/>
            <person name="Ball E.V."/>
            <person name="An N."/>
            <person name="Huang Q."/>
            <person name="Zhang Y."/>
            <person name="Fan W."/>
            <person name="Zhang X."/>
            <person name="Li Y."/>
            <person name="Wang W."/>
            <person name="Katze M.G."/>
            <person name="Su B."/>
            <person name="Nielsen R."/>
            <person name="Yang H."/>
            <person name="Wang J."/>
            <person name="Wang X."/>
            <person name="Wang J."/>
        </authorList>
    </citation>
    <scope>NUCLEOTIDE SEQUENCE [LARGE SCALE GENOMIC DNA]</scope>
    <source>
        <strain evidence="1">CR-5</strain>
    </source>
</reference>